<sequence>MQGQFLPGPNIASQLMQLSAQAPSQQQATEITAVPKMPVPSRDDSDDEGLVEDAADSDGDDGEADEERFGSSSKPSKPAKKKKTDSPWSGVHCSELLSQAVLIALAAAVKGKGQHWHLMRRTTYLRLLGQSC</sequence>
<accession>A0A8J4GQT1</accession>
<feature type="region of interest" description="Disordered" evidence="1">
    <location>
        <begin position="1"/>
        <end position="90"/>
    </location>
</feature>
<organism evidence="2 3">
    <name type="scientific">Volvox reticuliferus</name>
    <dbReference type="NCBI Taxonomy" id="1737510"/>
    <lineage>
        <taxon>Eukaryota</taxon>
        <taxon>Viridiplantae</taxon>
        <taxon>Chlorophyta</taxon>
        <taxon>core chlorophytes</taxon>
        <taxon>Chlorophyceae</taxon>
        <taxon>CS clade</taxon>
        <taxon>Chlamydomonadales</taxon>
        <taxon>Volvocaceae</taxon>
        <taxon>Volvox</taxon>
    </lineage>
</organism>
<dbReference type="EMBL" id="BNCQ01000041">
    <property type="protein sequence ID" value="GIM12015.1"/>
    <property type="molecule type" value="Genomic_DNA"/>
</dbReference>
<feature type="compositionally biased region" description="Low complexity" evidence="1">
    <location>
        <begin position="12"/>
        <end position="28"/>
    </location>
</feature>
<feature type="compositionally biased region" description="Acidic residues" evidence="1">
    <location>
        <begin position="44"/>
        <end position="66"/>
    </location>
</feature>
<reference evidence="2" key="1">
    <citation type="journal article" date="2021" name="Proc. Natl. Acad. Sci. U.S.A.">
        <title>Three genomes in the algal genus Volvox reveal the fate of a haploid sex-determining region after a transition to homothallism.</title>
        <authorList>
            <person name="Yamamoto K."/>
            <person name="Hamaji T."/>
            <person name="Kawai-Toyooka H."/>
            <person name="Matsuzaki R."/>
            <person name="Takahashi F."/>
            <person name="Nishimura Y."/>
            <person name="Kawachi M."/>
            <person name="Noguchi H."/>
            <person name="Minakuchi Y."/>
            <person name="Umen J.G."/>
            <person name="Toyoda A."/>
            <person name="Nozaki H."/>
        </authorList>
    </citation>
    <scope>NUCLEOTIDE SEQUENCE</scope>
    <source>
        <strain evidence="2">NIES-3785</strain>
    </source>
</reference>
<name>A0A8J4GQT1_9CHLO</name>
<proteinExistence type="predicted"/>
<gene>
    <name evidence="2" type="ORF">Vretimale_15471</name>
</gene>
<dbReference type="AlphaFoldDB" id="A0A8J4GQT1"/>
<evidence type="ECO:0000256" key="1">
    <source>
        <dbReference type="SAM" id="MobiDB-lite"/>
    </source>
</evidence>
<protein>
    <submittedName>
        <fullName evidence="2">Uncharacterized protein</fullName>
    </submittedName>
</protein>
<comment type="caution">
    <text evidence="2">The sequence shown here is derived from an EMBL/GenBank/DDBJ whole genome shotgun (WGS) entry which is preliminary data.</text>
</comment>
<evidence type="ECO:0000313" key="3">
    <source>
        <dbReference type="Proteomes" id="UP000722791"/>
    </source>
</evidence>
<evidence type="ECO:0000313" key="2">
    <source>
        <dbReference type="EMBL" id="GIM12015.1"/>
    </source>
</evidence>
<dbReference type="Proteomes" id="UP000722791">
    <property type="component" value="Unassembled WGS sequence"/>
</dbReference>